<dbReference type="InParanoid" id="W7X5J6"/>
<accession>W7X5J6</accession>
<dbReference type="EMBL" id="GG662537">
    <property type="protein sequence ID" value="EWS72672.1"/>
    <property type="molecule type" value="Genomic_DNA"/>
</dbReference>
<feature type="active site" description="Nucleophile" evidence="2">
    <location>
        <position position="121"/>
    </location>
</feature>
<dbReference type="GO" id="GO:0005737">
    <property type="term" value="C:cytoplasm"/>
    <property type="evidence" value="ECO:0007669"/>
    <property type="project" value="TreeGrafter"/>
</dbReference>
<name>W7X5J6_TETTS</name>
<keyword evidence="1 2" id="KW-0443">Lipid metabolism</keyword>
<evidence type="ECO:0000313" key="5">
    <source>
        <dbReference type="Proteomes" id="UP000009168"/>
    </source>
</evidence>
<organism evidence="4 5">
    <name type="scientific">Tetrahymena thermophila (strain SB210)</name>
    <dbReference type="NCBI Taxonomy" id="312017"/>
    <lineage>
        <taxon>Eukaryota</taxon>
        <taxon>Sar</taxon>
        <taxon>Alveolata</taxon>
        <taxon>Ciliophora</taxon>
        <taxon>Intramacronucleata</taxon>
        <taxon>Oligohymenophorea</taxon>
        <taxon>Hymenostomatida</taxon>
        <taxon>Tetrahymenina</taxon>
        <taxon>Tetrahymenidae</taxon>
        <taxon>Tetrahymena</taxon>
    </lineage>
</organism>
<dbReference type="KEGG" id="tet:TTHERM_000728889"/>
<dbReference type="GO" id="GO:0004806">
    <property type="term" value="F:triacylglycerol lipase activity"/>
    <property type="evidence" value="ECO:0007669"/>
    <property type="project" value="TreeGrafter"/>
</dbReference>
<dbReference type="GO" id="GO:0016020">
    <property type="term" value="C:membrane"/>
    <property type="evidence" value="ECO:0007669"/>
    <property type="project" value="TreeGrafter"/>
</dbReference>
<dbReference type="GO" id="GO:0055088">
    <property type="term" value="P:lipid homeostasis"/>
    <property type="evidence" value="ECO:0007669"/>
    <property type="project" value="TreeGrafter"/>
</dbReference>
<evidence type="ECO:0000256" key="2">
    <source>
        <dbReference type="PROSITE-ProRule" id="PRU01161"/>
    </source>
</evidence>
<dbReference type="InterPro" id="IPR002641">
    <property type="entry name" value="PNPLA_dom"/>
</dbReference>
<comment type="caution">
    <text evidence="2">Lacks conserved residue(s) required for the propagation of feature annotation.</text>
</comment>
<feature type="short sequence motif" description="DGA/G" evidence="2">
    <location>
        <begin position="247"/>
        <end position="249"/>
    </location>
</feature>
<dbReference type="Pfam" id="PF01734">
    <property type="entry name" value="Patatin"/>
    <property type="match status" value="1"/>
</dbReference>
<keyword evidence="2" id="KW-0378">Hydrolase</keyword>
<evidence type="ECO:0000256" key="1">
    <source>
        <dbReference type="ARBA" id="ARBA00023098"/>
    </source>
</evidence>
<dbReference type="SUPFAM" id="SSF52151">
    <property type="entry name" value="FabD/lysophospholipase-like"/>
    <property type="match status" value="1"/>
</dbReference>
<sequence>MKSILQSERYFCKFKYQQFNNAIEKQLFKKQSKLSTSAYYVKKCNIPKFCFSNISNIKQFSDIPSNANQNNYQEQVKVDYEKELLLSGGGCAISYQAGYMHGLSEFIPKKILKEYRVGGVSSGSCIASFFVCSVYSDKDMKYWYEKYIRESLKSINNEKLGFFNATKYVKEQAVKAYLEAKSLNVPFNGTLHLYISPRKYVVGITKQLIDNFTDSQEFGEAISCSCAIPFVTTGRFSDYYQGISAVDGGFTMALPFRNQDSDCIFLNVLPKICSEFPVVRVRPDFLSVIHIDPDETLKFPIDYFNFSHEIADEYFLRGYLSSHKQQQKLLRAFKMA</sequence>
<evidence type="ECO:0000259" key="3">
    <source>
        <dbReference type="PROSITE" id="PS51635"/>
    </source>
</evidence>
<dbReference type="Proteomes" id="UP000009168">
    <property type="component" value="Unassembled WGS sequence"/>
</dbReference>
<feature type="short sequence motif" description="GXSXG" evidence="2">
    <location>
        <begin position="119"/>
        <end position="123"/>
    </location>
</feature>
<dbReference type="InterPro" id="IPR033562">
    <property type="entry name" value="PLPL"/>
</dbReference>
<reference evidence="5" key="1">
    <citation type="journal article" date="2006" name="PLoS Biol.">
        <title>Macronuclear genome sequence of the ciliate Tetrahymena thermophila, a model eukaryote.</title>
        <authorList>
            <person name="Eisen J.A."/>
            <person name="Coyne R.S."/>
            <person name="Wu M."/>
            <person name="Wu D."/>
            <person name="Thiagarajan M."/>
            <person name="Wortman J.R."/>
            <person name="Badger J.H."/>
            <person name="Ren Q."/>
            <person name="Amedeo P."/>
            <person name="Jones K.M."/>
            <person name="Tallon L.J."/>
            <person name="Delcher A.L."/>
            <person name="Salzberg S.L."/>
            <person name="Silva J.C."/>
            <person name="Haas B.J."/>
            <person name="Majoros W.H."/>
            <person name="Farzad M."/>
            <person name="Carlton J.M."/>
            <person name="Smith R.K. Jr."/>
            <person name="Garg J."/>
            <person name="Pearlman R.E."/>
            <person name="Karrer K.M."/>
            <person name="Sun L."/>
            <person name="Manning G."/>
            <person name="Elde N.C."/>
            <person name="Turkewitz A.P."/>
            <person name="Asai D.J."/>
            <person name="Wilkes D.E."/>
            <person name="Wang Y."/>
            <person name="Cai H."/>
            <person name="Collins K."/>
            <person name="Stewart B.A."/>
            <person name="Lee S.R."/>
            <person name="Wilamowska K."/>
            <person name="Weinberg Z."/>
            <person name="Ruzzo W.L."/>
            <person name="Wloga D."/>
            <person name="Gaertig J."/>
            <person name="Frankel J."/>
            <person name="Tsao C.-C."/>
            <person name="Gorovsky M.A."/>
            <person name="Keeling P.J."/>
            <person name="Waller R.F."/>
            <person name="Patron N.J."/>
            <person name="Cherry J.M."/>
            <person name="Stover N.A."/>
            <person name="Krieger C.J."/>
            <person name="del Toro C."/>
            <person name="Ryder H.F."/>
            <person name="Williamson S.C."/>
            <person name="Barbeau R.A."/>
            <person name="Hamilton E.P."/>
            <person name="Orias E."/>
        </authorList>
    </citation>
    <scope>NUCLEOTIDE SEQUENCE [LARGE SCALE GENOMIC DNA]</scope>
    <source>
        <strain evidence="5">SB210</strain>
    </source>
</reference>
<dbReference type="GO" id="GO:0005811">
    <property type="term" value="C:lipid droplet"/>
    <property type="evidence" value="ECO:0007669"/>
    <property type="project" value="TreeGrafter"/>
</dbReference>
<dbReference type="GeneID" id="24440432"/>
<dbReference type="PANTHER" id="PTHR12406">
    <property type="entry name" value="CALCIUM-INDEPENDENT PHOSPHOLIPASE A2 IPLA2 -RELATED"/>
    <property type="match status" value="1"/>
</dbReference>
<feature type="active site" description="Proton acceptor" evidence="2">
    <location>
        <position position="247"/>
    </location>
</feature>
<gene>
    <name evidence="4" type="ORF">TTHERM_000728889</name>
</gene>
<keyword evidence="5" id="KW-1185">Reference proteome</keyword>
<dbReference type="Gene3D" id="3.40.1090.10">
    <property type="entry name" value="Cytosolic phospholipase A2 catalytic domain"/>
    <property type="match status" value="1"/>
</dbReference>
<dbReference type="PANTHER" id="PTHR12406:SF23">
    <property type="entry name" value="OMEGA-HYDROXYCERAMIDE TRANSACYLASE"/>
    <property type="match status" value="1"/>
</dbReference>
<dbReference type="RefSeq" id="XP_012654797.1">
    <property type="nucleotide sequence ID" value="XM_012799343.1"/>
</dbReference>
<dbReference type="AlphaFoldDB" id="W7X5J6"/>
<proteinExistence type="predicted"/>
<dbReference type="PROSITE" id="PS51635">
    <property type="entry name" value="PNPLA"/>
    <property type="match status" value="1"/>
</dbReference>
<evidence type="ECO:0000313" key="4">
    <source>
        <dbReference type="EMBL" id="EWS72672.1"/>
    </source>
</evidence>
<feature type="domain" description="PNPLA" evidence="3">
    <location>
        <begin position="84"/>
        <end position="260"/>
    </location>
</feature>
<keyword evidence="2" id="KW-0442">Lipid degradation</keyword>
<dbReference type="GO" id="GO:0019433">
    <property type="term" value="P:triglyceride catabolic process"/>
    <property type="evidence" value="ECO:0007669"/>
    <property type="project" value="TreeGrafter"/>
</dbReference>
<protein>
    <submittedName>
        <fullName evidence="4">Patatin family phospholipase</fullName>
    </submittedName>
</protein>
<dbReference type="InterPro" id="IPR016035">
    <property type="entry name" value="Acyl_Trfase/lysoPLipase"/>
</dbReference>